<dbReference type="AlphaFoldDB" id="Q4SS60"/>
<evidence type="ECO:0000313" key="1">
    <source>
        <dbReference type="EMBL" id="CAF96522.1"/>
    </source>
</evidence>
<dbReference type="EMBL" id="CAAE01014479">
    <property type="protein sequence ID" value="CAF96522.1"/>
    <property type="molecule type" value="Genomic_DNA"/>
</dbReference>
<dbReference type="KEGG" id="tng:GSTEN00013592G001"/>
<gene>
    <name evidence="1" type="ORF">GSTENG00013592001</name>
</gene>
<reference evidence="1" key="1">
    <citation type="journal article" date="2004" name="Nature">
        <title>Genome duplication in the teleost fish Tetraodon nigroviridis reveals the early vertebrate proto-karyotype.</title>
        <authorList>
            <person name="Jaillon O."/>
            <person name="Aury J.-M."/>
            <person name="Brunet F."/>
            <person name="Petit J.-L."/>
            <person name="Stange-Thomann N."/>
            <person name="Mauceli E."/>
            <person name="Bouneau L."/>
            <person name="Fischer C."/>
            <person name="Ozouf-Costaz C."/>
            <person name="Bernot A."/>
            <person name="Nicaud S."/>
            <person name="Jaffe D."/>
            <person name="Fisher S."/>
            <person name="Lutfalla G."/>
            <person name="Dossat C."/>
            <person name="Segurens B."/>
            <person name="Dasilva C."/>
            <person name="Salanoubat M."/>
            <person name="Levy M."/>
            <person name="Boudet N."/>
            <person name="Castellano S."/>
            <person name="Anthouard V."/>
            <person name="Jubin C."/>
            <person name="Castelli V."/>
            <person name="Katinka M."/>
            <person name="Vacherie B."/>
            <person name="Biemont C."/>
            <person name="Skalli Z."/>
            <person name="Cattolico L."/>
            <person name="Poulain J."/>
            <person name="De Berardinis V."/>
            <person name="Cruaud C."/>
            <person name="Duprat S."/>
            <person name="Brottier P."/>
            <person name="Coutanceau J.-P."/>
            <person name="Gouzy J."/>
            <person name="Parra G."/>
            <person name="Lardier G."/>
            <person name="Chapple C."/>
            <person name="McKernan K.J."/>
            <person name="McEwan P."/>
            <person name="Bosak S."/>
            <person name="Kellis M."/>
            <person name="Volff J.-N."/>
            <person name="Guigo R."/>
            <person name="Zody M.C."/>
            <person name="Mesirov J."/>
            <person name="Lindblad-Toh K."/>
            <person name="Birren B."/>
            <person name="Nusbaum C."/>
            <person name="Kahn D."/>
            <person name="Robinson-Rechavi M."/>
            <person name="Laudet V."/>
            <person name="Schachter V."/>
            <person name="Quetier F."/>
            <person name="Saurin W."/>
            <person name="Scarpelli C."/>
            <person name="Wincker P."/>
            <person name="Lander E.S."/>
            <person name="Weissenbach J."/>
            <person name="Roest Crollius H."/>
        </authorList>
    </citation>
    <scope>NUCLEOTIDE SEQUENCE [LARGE SCALE GENOMIC DNA]</scope>
</reference>
<protein>
    <submittedName>
        <fullName evidence="1">(spotted green pufferfish) hypothetical protein</fullName>
    </submittedName>
</protein>
<comment type="caution">
    <text evidence="1">The sequence shown here is derived from an EMBL/GenBank/DDBJ whole genome shotgun (WGS) entry which is preliminary data.</text>
</comment>
<accession>Q4SS60</accession>
<sequence length="55" mass="6360">MKERQQAQTETQSEDKRGSFRSVSLVSLLDLLVINEQIRTVLHKCKSAGWEIKPF</sequence>
<proteinExistence type="predicted"/>
<reference evidence="1" key="2">
    <citation type="submission" date="2004-02" db="EMBL/GenBank/DDBJ databases">
        <authorList>
            <consortium name="Genoscope"/>
            <consortium name="Whitehead Institute Centre for Genome Research"/>
        </authorList>
    </citation>
    <scope>NUCLEOTIDE SEQUENCE</scope>
</reference>
<name>Q4SS60_TETNG</name>
<organism evidence="1">
    <name type="scientific">Tetraodon nigroviridis</name>
    <name type="common">Spotted green pufferfish</name>
    <name type="synonym">Chelonodon nigroviridis</name>
    <dbReference type="NCBI Taxonomy" id="99883"/>
    <lineage>
        <taxon>Eukaryota</taxon>
        <taxon>Metazoa</taxon>
        <taxon>Chordata</taxon>
        <taxon>Craniata</taxon>
        <taxon>Vertebrata</taxon>
        <taxon>Euteleostomi</taxon>
        <taxon>Actinopterygii</taxon>
        <taxon>Neopterygii</taxon>
        <taxon>Teleostei</taxon>
        <taxon>Neoteleostei</taxon>
        <taxon>Acanthomorphata</taxon>
        <taxon>Eupercaria</taxon>
        <taxon>Tetraodontiformes</taxon>
        <taxon>Tetradontoidea</taxon>
        <taxon>Tetraodontidae</taxon>
        <taxon>Tetraodon</taxon>
    </lineage>
</organism>